<feature type="chain" id="PRO_5036712719" evidence="1">
    <location>
        <begin position="27"/>
        <end position="437"/>
    </location>
</feature>
<gene>
    <name evidence="3" type="ORF">HY834_07815</name>
</gene>
<keyword evidence="1" id="KW-0732">Signal</keyword>
<dbReference type="CDD" id="cd03398">
    <property type="entry name" value="PAP2_haloperoxidase"/>
    <property type="match status" value="1"/>
</dbReference>
<dbReference type="AlphaFoldDB" id="A0A933L201"/>
<dbReference type="Gene3D" id="1.10.606.20">
    <property type="match status" value="1"/>
</dbReference>
<sequence length="437" mass="46810">MKPIRRLTAAIAVAVLAGFGPLAAHAAAPPEEVLTAWYKMALSLTRHTATYTPPVASRAYAYLGVTAFEAVASGSSRLQTLSGQLNGLTAGPQREAGQTYDEAVVLDTALAATVHSLFENTGPTGHRAMDALEAKLHAEAAGGLAADVVTRSEAYGQAIAAHILDWSKGDGGAVVENMGFPAEYALTSGPAHWVPTSAIVQQQFPLLPGWGTNRTFAMPTGATCPLPAPLDYSEDPASEFYTQALETYETKNNLSPEQRAIARFWADDAMLSVTPPGHWLSIGMQIIDRDRIGLEKSVDILARLGIAEADAFIGCWNAKFVYDLVRPVTYIRRLIDPKWESLLITPPFPEYPSGHSTQSGAAATVLTSLLGDDFAFDDATDEADGLKPRSFASFWAAANEAGISRLYGGIHFRAAIERGLDQGRCIGAYTIALRTWR</sequence>
<dbReference type="PANTHER" id="PTHR34599">
    <property type="entry name" value="PEROXIDASE-RELATED"/>
    <property type="match status" value="1"/>
</dbReference>
<evidence type="ECO:0000259" key="2">
    <source>
        <dbReference type="Pfam" id="PF01569"/>
    </source>
</evidence>
<organism evidence="3 4">
    <name type="scientific">Devosia nanyangense</name>
    <dbReference type="NCBI Taxonomy" id="1228055"/>
    <lineage>
        <taxon>Bacteria</taxon>
        <taxon>Pseudomonadati</taxon>
        <taxon>Pseudomonadota</taxon>
        <taxon>Alphaproteobacteria</taxon>
        <taxon>Hyphomicrobiales</taxon>
        <taxon>Devosiaceae</taxon>
        <taxon>Devosia</taxon>
    </lineage>
</organism>
<feature type="domain" description="Phosphatidic acid phosphatase type 2/haloperoxidase" evidence="2">
    <location>
        <begin position="317"/>
        <end position="434"/>
    </location>
</feature>
<comment type="caution">
    <text evidence="3">The sequence shown here is derived from an EMBL/GenBank/DDBJ whole genome shotgun (WGS) entry which is preliminary data.</text>
</comment>
<dbReference type="EMBL" id="JACRAF010000022">
    <property type="protein sequence ID" value="MBI4921642.1"/>
    <property type="molecule type" value="Genomic_DNA"/>
</dbReference>
<proteinExistence type="predicted"/>
<dbReference type="Pfam" id="PF01569">
    <property type="entry name" value="PAP2"/>
    <property type="match status" value="1"/>
</dbReference>
<protein>
    <submittedName>
        <fullName evidence="3">Vanadium-dependent haloperoxidase</fullName>
    </submittedName>
</protein>
<name>A0A933L201_9HYPH</name>
<evidence type="ECO:0000313" key="3">
    <source>
        <dbReference type="EMBL" id="MBI4921642.1"/>
    </source>
</evidence>
<feature type="signal peptide" evidence="1">
    <location>
        <begin position="1"/>
        <end position="26"/>
    </location>
</feature>
<dbReference type="InterPro" id="IPR052559">
    <property type="entry name" value="V-haloperoxidase"/>
</dbReference>
<dbReference type="SUPFAM" id="SSF48317">
    <property type="entry name" value="Acid phosphatase/Vanadium-dependent haloperoxidase"/>
    <property type="match status" value="1"/>
</dbReference>
<reference evidence="3" key="1">
    <citation type="submission" date="2020-07" db="EMBL/GenBank/DDBJ databases">
        <title>Huge and variable diversity of episymbiotic CPR bacteria and DPANN archaea in groundwater ecosystems.</title>
        <authorList>
            <person name="He C.Y."/>
            <person name="Keren R."/>
            <person name="Whittaker M."/>
            <person name="Farag I.F."/>
            <person name="Doudna J."/>
            <person name="Cate J.H.D."/>
            <person name="Banfield J.F."/>
        </authorList>
    </citation>
    <scope>NUCLEOTIDE SEQUENCE</scope>
    <source>
        <strain evidence="3">NC_groundwater_1586_Pr3_B-0.1um_66_15</strain>
    </source>
</reference>
<accession>A0A933L201</accession>
<dbReference type="Proteomes" id="UP000782610">
    <property type="component" value="Unassembled WGS sequence"/>
</dbReference>
<dbReference type="InterPro" id="IPR036938">
    <property type="entry name" value="PAP2/HPO_sf"/>
</dbReference>
<evidence type="ECO:0000256" key="1">
    <source>
        <dbReference type="SAM" id="SignalP"/>
    </source>
</evidence>
<dbReference type="InterPro" id="IPR000326">
    <property type="entry name" value="PAP2/HPO"/>
</dbReference>
<evidence type="ECO:0000313" key="4">
    <source>
        <dbReference type="Proteomes" id="UP000782610"/>
    </source>
</evidence>
<dbReference type="PANTHER" id="PTHR34599:SF1">
    <property type="entry name" value="PHOSPHATIDIC ACID PHOSPHATASE TYPE 2_HALOPEROXIDASE DOMAIN-CONTAINING PROTEIN"/>
    <property type="match status" value="1"/>
</dbReference>